<dbReference type="GO" id="GO:0030246">
    <property type="term" value="F:carbohydrate binding"/>
    <property type="evidence" value="ECO:0007669"/>
    <property type="project" value="InterPro"/>
</dbReference>
<keyword evidence="5" id="KW-1185">Reference proteome</keyword>
<dbReference type="Gene3D" id="2.60.40.680">
    <property type="match status" value="2"/>
</dbReference>
<dbReference type="Gene3D" id="2.160.20.110">
    <property type="match status" value="5"/>
</dbReference>
<accession>A0A3G1KRZ4</accession>
<protein>
    <recommendedName>
        <fullName evidence="3">SLH domain-containing protein</fullName>
    </recommendedName>
</protein>
<feature type="domain" description="SLH" evidence="3">
    <location>
        <begin position="2524"/>
        <end position="2587"/>
    </location>
</feature>
<dbReference type="Pfam" id="PF18998">
    <property type="entry name" value="Flg_new_2"/>
    <property type="match status" value="1"/>
</dbReference>
<dbReference type="Pfam" id="PF00395">
    <property type="entry name" value="SLH"/>
    <property type="match status" value="3"/>
</dbReference>
<keyword evidence="1" id="KW-0677">Repeat</keyword>
<evidence type="ECO:0000256" key="1">
    <source>
        <dbReference type="ARBA" id="ARBA00022737"/>
    </source>
</evidence>
<evidence type="ECO:0000313" key="4">
    <source>
        <dbReference type="EMBL" id="ATW24905.1"/>
    </source>
</evidence>
<dbReference type="InterPro" id="IPR044060">
    <property type="entry name" value="Bacterial_rp_domain"/>
</dbReference>
<dbReference type="GO" id="GO:0000272">
    <property type="term" value="P:polysaccharide catabolic process"/>
    <property type="evidence" value="ECO:0007669"/>
    <property type="project" value="InterPro"/>
</dbReference>
<reference evidence="4 5" key="1">
    <citation type="submission" date="2016-10" db="EMBL/GenBank/DDBJ databases">
        <title>Complete Genome Sequence of Peptococcaceae strain DCMF.</title>
        <authorList>
            <person name="Edwards R.J."/>
            <person name="Holland S.I."/>
            <person name="Deshpande N.P."/>
            <person name="Wong Y.K."/>
            <person name="Ertan H."/>
            <person name="Manefield M."/>
            <person name="Russell T.L."/>
            <person name="Lee M.J."/>
        </authorList>
    </citation>
    <scope>NUCLEOTIDE SEQUENCE [LARGE SCALE GENOMIC DNA]</scope>
    <source>
        <strain evidence="4 5">DCMF</strain>
    </source>
</reference>
<gene>
    <name evidence="4" type="ORF">DCMF_09090</name>
</gene>
<dbReference type="RefSeq" id="WP_214659213.1">
    <property type="nucleotide sequence ID" value="NZ_CP017634.1"/>
</dbReference>
<organism evidence="4 5">
    <name type="scientific">Formimonas warabiya</name>
    <dbReference type="NCBI Taxonomy" id="1761012"/>
    <lineage>
        <taxon>Bacteria</taxon>
        <taxon>Bacillati</taxon>
        <taxon>Bacillota</taxon>
        <taxon>Clostridia</taxon>
        <taxon>Eubacteriales</taxon>
        <taxon>Peptococcaceae</taxon>
        <taxon>Candidatus Formimonas</taxon>
    </lineage>
</organism>
<dbReference type="InterPro" id="IPR002102">
    <property type="entry name" value="Cohesin_dom"/>
</dbReference>
<dbReference type="Proteomes" id="UP000323521">
    <property type="component" value="Chromosome"/>
</dbReference>
<dbReference type="Gene3D" id="2.60.40.3630">
    <property type="match status" value="2"/>
</dbReference>
<dbReference type="CDD" id="cd08548">
    <property type="entry name" value="Type_I_cohesin_like"/>
    <property type="match status" value="1"/>
</dbReference>
<dbReference type="Pfam" id="PF00963">
    <property type="entry name" value="Cohesin"/>
    <property type="match status" value="1"/>
</dbReference>
<dbReference type="SUPFAM" id="SSF49384">
    <property type="entry name" value="Carbohydrate-binding domain"/>
    <property type="match status" value="2"/>
</dbReference>
<evidence type="ECO:0000313" key="5">
    <source>
        <dbReference type="Proteomes" id="UP000323521"/>
    </source>
</evidence>
<feature type="region of interest" description="Disordered" evidence="2">
    <location>
        <begin position="2424"/>
        <end position="2465"/>
    </location>
</feature>
<feature type="compositionally biased region" description="Acidic residues" evidence="2">
    <location>
        <begin position="2440"/>
        <end position="2461"/>
    </location>
</feature>
<evidence type="ECO:0000256" key="2">
    <source>
        <dbReference type="SAM" id="MobiDB-lite"/>
    </source>
</evidence>
<proteinExistence type="predicted"/>
<dbReference type="InterPro" id="IPR001119">
    <property type="entry name" value="SLH_dom"/>
</dbReference>
<name>A0A3G1KRZ4_FORW1</name>
<feature type="domain" description="SLH" evidence="3">
    <location>
        <begin position="2590"/>
        <end position="2647"/>
    </location>
</feature>
<dbReference type="PROSITE" id="PS51272">
    <property type="entry name" value="SLH"/>
    <property type="match status" value="3"/>
</dbReference>
<feature type="compositionally biased region" description="Low complexity" evidence="2">
    <location>
        <begin position="2424"/>
        <end position="2439"/>
    </location>
</feature>
<dbReference type="InterPro" id="IPR008965">
    <property type="entry name" value="CBM2/CBM3_carb-bd_dom_sf"/>
</dbReference>
<dbReference type="KEGG" id="fwa:DCMF_09090"/>
<feature type="domain" description="SLH" evidence="3">
    <location>
        <begin position="2463"/>
        <end position="2523"/>
    </location>
</feature>
<dbReference type="EMBL" id="CP017634">
    <property type="protein sequence ID" value="ATW24905.1"/>
    <property type="molecule type" value="Genomic_DNA"/>
</dbReference>
<evidence type="ECO:0000259" key="3">
    <source>
        <dbReference type="PROSITE" id="PS51272"/>
    </source>
</evidence>
<sequence>MKQQIRKKPLSPLLILTMVLVLSVTLISSAIGGGSDPTITVGSTASAVAPGDTVSIPVSIANNPGIATLGFEFDYDTSDLTLDSVTTSTYGLPNGLCASGAFTGNPAGAKATWFQNENLTADGPLFYLNFTVKSSATTGDYTVTPSLIDSQPTQMVNSDAQAVAADFEAGTIRVEAASSDTTIGLADFVGGVYTISEGGDYQLAADAAGTIEISTTDAVTITGNGMSGTANNGLTLDCTVSGADLTIEDLRISAPVTNKNVIDFTGSGNVLTLSGASLLENNGTSTYYAAIHVPHDGSLTIDGDGTLYVYKSALGAAIGGDCDTGTQVGETNGDITIAGGTIFAKGSMTGATIGAGQKGNGGKVYITGGVVNLMTKARGAVIGGGGEQGSAHGAGGNVYISGGTLLLYTDWSGSLIGCGNANAVYADGGNVYISGGSLKTVITSNACGPWGISPAANTVSDAAITAAKMNNVTDKETVYRLVFDTSDLAESADNFTVKVDGEDFYAGPGHEWQVGTPDATVNGGAFAVDTTETNLYLYVTGEDHTLTVNGETFNYTWNPETSTFTLAEAPPANDIWDGTLDTSWYDAGNPLTAYTFTTPEQLAGLASLVNDGNSFAGVTFTLSNNITLNSESSTANWTPIGTASVTTGSNREAVVNSGTPFAGTFDGAGHAVNGLYISSAANMQGLFGYLTGTVKNLTVNGSVISTAAAAGEYETLCVGTVAAFNHGGTIANVTNNATVDAPNMYFVGGIAGYNLDGTITRSANLADVTGSQCVGGIAGRNGGTITYSYNAGKVDGLNTASKNGVGGIAGKNGNHYTAVETGIIDSCYNTGTVGRPGQKWVGGIAGFQNSRSSTRNCYASGTIVVGAGRYAAIIGQEEGTSSNNYSLDTISSDTNQTVIGTKLTDAQLKTAASSLGGAFVNDTTGGGYPVLFWQRNLAMGTITVAGGIEGGVVEAPASAIEGNTVTVTVTPDEGYSLVADSLTYTATGQTPVAISVTESVYSFIMPAANVTINAAFTVTGSPWSGAGTQANPYKITDGAGLKALADYTNAGNTTRGVYWELQNDIDLSTVCSASLGSWTPIGELTITPSFTVEGHAFLGTFKGNGHKIQNLYISANANGLGLFGMIGGTDTPGEAGYGTVTNFKLYGSITNTNTTNSATDWTGAVCGKLNAGGTISYVINYAAVNARCTTNVGGIAGFAGTPVMVQSSENYARYTSNPSGYNTYILYCGNEAQIWGYYKLGGIVGENAATVMYCYNTGYILPHMHGSGGGWGGIAGRNGNNNTATEESIIAFCYNTGKITNDGMNDDENELIKGYAGIAGKTYGAHGRNAIYHCYNIGEIPVGRNSYGSITDNFEYARPDEVIYNNYSLDTPRINNDGTQLWRTGIVISEAAFKDQTYTDNSILALLGHNFVADTGNINNGFPVLRWQTGIPEPDLTSISIITEPTKTVYNATEVFNPAGMKVKALYSDGSIEILSGGFTYPTDPLTGGTTSVTISYNGMEVSQPITVNTLALTSIAITTVPTKTYYANGESFEKTGMVVKATFNDTVVQTLDANDYTVTPDPLTMETTAVTISYEYQGVAKTTTQPITVIAALPELSDEYYQIEDASDLLWFADQVSVQGNGSINGKLVNNLDLTGVNWAVPIGTSAKKFSGTFDGNGKNITGLVKKPVPSSYYGLFGYGYNATIKDLTVTVDLESASLYTAGLVGYAEGCTIDHVTINGSIKRISNTYTGGLTGYSAGSTFTDCVNNARIEVSGNYAAGIAGYANGASVFTDCLNNGDITSSASYVGGIVGDAAGTASFTSCRNTGVVTGSYHVGGIAGRYGSTGTILKCANSGVVTSTSTSTSTGFTLGGIAGTMTAAATIDQCYNTGAVSGGNSSIGGVVGSMTNASASLTNSYNTGTVTYTGSFATANIGGAVGYASNAAVTVRNCYNAGIVTAENTTSEYISGVIGSAAGLANVSNNYYLNTTAARATGLTASTDANAQAKTASAMRTASFVTALGNFYQLGPIYPALNWEKVVVTDEDVTVNDGSPVEIGSEEDTTNIILGQALVEEMAEAANVSLQLTTSNGEFAFDNAATGAILAAAGSNDILFSAAQLTESEDPVVQALIDDDALVFDFSLTAGGNPIFTEGSSSGTVSIRIPYELGSKDADKIKVYLISGGVKTPVSATYANGYITLTAEHFSVYSVEYEGLNIWTELDGANTHFNSNDQVTVKVYAGSNLEGAAYDSYQADVDFDSTQLTFNSSASSTDAGTSYMNLSSPGKVQIGYSSSESIPQNLSGGGTLLATLVFDVQPVATDGSTGSIGMSNVGFEVPDGSMGQGVGIGADLGYTLHNIRLTFQAGTGTTLTTAYAYVKYHAAGLYTDATYTTSMNCPVPVAASGYRLAADSESSPLWKDISGTGYTSADIAAGTFAASATFTAQASRSGHSSGSGGNTSNTTEEEVEEDAEEDIEEDIPEDDGSPVKNFTDIQENDWYYEAIKFVTDKGLFTGTSSTTFAPQTTMSRDMLVTALYRLDGEPAVGSVTGSFSDVTTGSWYANAVAWATANEIITGYDHNKFGPKDAVTREQMLAILYRYSSFKGYDTNASGDLTGFNDSGKIKDYALIPFKWGAGKGLIGGKGAGILDPDGDATRAEVATILMRFMDLMQ</sequence>